<reference evidence="12 13" key="1">
    <citation type="submission" date="2022-05" db="EMBL/GenBank/DDBJ databases">
        <authorList>
            <consortium name="Genoscope - CEA"/>
            <person name="William W."/>
        </authorList>
    </citation>
    <scope>NUCLEOTIDE SEQUENCE [LARGE SCALE GENOMIC DNA]</scope>
</reference>
<dbReference type="PANTHER" id="PTHR25462:SF296">
    <property type="entry name" value="MEIOTIC P26, ISOFORM F"/>
    <property type="match status" value="1"/>
</dbReference>
<protein>
    <recommendedName>
        <fullName evidence="14">E3 ubiquitin-protein ligase TRIM71</fullName>
    </recommendedName>
</protein>
<dbReference type="SMART" id="SM00184">
    <property type="entry name" value="RING"/>
    <property type="match status" value="2"/>
</dbReference>
<dbReference type="Gene3D" id="3.30.160.60">
    <property type="entry name" value="Classic Zinc Finger"/>
    <property type="match status" value="3"/>
</dbReference>
<evidence type="ECO:0000313" key="12">
    <source>
        <dbReference type="EMBL" id="CAH3038520.1"/>
    </source>
</evidence>
<dbReference type="InterPro" id="IPR047153">
    <property type="entry name" value="TRIM45/56/19-like"/>
</dbReference>
<dbReference type="CDD" id="cd19757">
    <property type="entry name" value="Bbox1"/>
    <property type="match status" value="2"/>
</dbReference>
<dbReference type="Gene3D" id="2.120.10.30">
    <property type="entry name" value="TolB, C-terminal domain"/>
    <property type="match status" value="4"/>
</dbReference>
<evidence type="ECO:0000256" key="1">
    <source>
        <dbReference type="ARBA" id="ARBA00022553"/>
    </source>
</evidence>
<feature type="repeat" description="NHL" evidence="7">
    <location>
        <begin position="1160"/>
        <end position="1203"/>
    </location>
</feature>
<accession>A0ABN8N0E7</accession>
<dbReference type="InterPro" id="IPR013083">
    <property type="entry name" value="Znf_RING/FYVE/PHD"/>
</dbReference>
<dbReference type="PROSITE" id="PS50119">
    <property type="entry name" value="ZF_BBOX"/>
    <property type="match status" value="6"/>
</dbReference>
<dbReference type="EMBL" id="CALNXK010000006">
    <property type="protein sequence ID" value="CAH3038520.1"/>
    <property type="molecule type" value="Genomic_DNA"/>
</dbReference>
<dbReference type="InterPro" id="IPR000315">
    <property type="entry name" value="Znf_B-box"/>
</dbReference>
<feature type="domain" description="B box-type" evidence="11">
    <location>
        <begin position="1677"/>
        <end position="1720"/>
    </location>
</feature>
<dbReference type="SUPFAM" id="SSF57850">
    <property type="entry name" value="RING/U-box"/>
    <property type="match status" value="2"/>
</dbReference>
<sequence>MDIKTLLDNLHDEVSCSVCMCTFTDPKQLPCLHSFCLHCLNGIQRTSGVHGKITCPECRRQFQIPGSGNPSELPTNFRINSLLDVLAIKECNTANVKCGNCDKRSAQTLYCFQCCSFWCEECMLGHNIIRTNKEHRTLALKDFQDQDIEAVLKRPAFCQKKRHENKELEFFCKDCKVAICNTCVVTLHEGHGKMLLEEATDARKTQINSMTQSLIEKAQEKRKELKQLNQKSADIKLQVSDFKSQVQTNVDQVIAIIEARKQDVFDAVDNQAKKSLESLSEKKGQVENQVILIESAIEQTDTLLKRSFSTEILGFSETFDAILKEQGTQGNRDTECIPRFSFTKSDKLMNVLNNEGIGNVKIVLSETKAQQSGAKGKESSKVIAGNKGANVRDSPLETQVQTRCFRSVLSFGQKGKSVGMLNIPWGMAVNDQDEIAVTDCGNHRVSVFSSDGTHLRSFGRKGNNNGEFQHPSGIAFDSHGNIVVADCYNHRVQVFDRNGNFLSKFGEKGRRDNQFIYPIGLSINDNGDIIVADEGNKLIKIFSSSHNYLRKFGGAGSLVSPFHCIQHGQYFIVSDYGDHSIKMFDLEGKFISKFGKQGNKDGEFNGPCFSSVNKEGLLVVCDEQNHRVQVFELSGKFVTKFGSKGSGRGELKNPFSTAILSDGRIVVCEFNNDRIQESGLTQRFSLFGRSSSEPEELPSCHSDIAVSDKDSSDDIYATDIHARYLSFKEGSLMVSDKRNHKVHVLELSGKFVTKFGSKGLASSIRNPVSTANIVVSCDMNNSRIQLFCLHCLNGIQRTSGVHRKITCPECRRQFHIAGSGNPSELPTNFRINSLLDVLAIKECSTANVKCGNCNKRSAQTLYCFQCCSFWCEECILAHNIIRINKKHRTLALKDFQDQDIEAVLKRPAFCKEKRHENKELELFCKDCKVAICNTCAVTLHEGHGKMLLEEATDARKTQINSMTQSLIEKAQEKRKELEQLNQKSTDITLQVADFKSQVQTNVDQVIAIIEARKHDVFDAVDNQAKKSLESLSQKKDQVENHVKLIESAIEQTKALVKRSFSTEILGFSETFDTILKEQGTQQNRDTECIPRFSFTKNEKLINVLNSEGIGNVKTVSSEKKVQQSGTKGKESSKVNAGNKVANVRDSPLETLVQTRCLRSVLSFGQKGKSVGMLHGPCGLAVNGHDEIAVTEYSNHRVSVFSSDGAHLRSFGREGNNNAEFKFPRGIAFDRHGNIVVTDSANNRVQIFDRNGNFLCKFGEQGSLDHQLQYPEGLSINGNGDIIVTDPGNKLIKIFSSSGEYLRKFGGAGSLVKPYHCIQHGQYFIVSDCGDHSIKMFNLEGKFISKFGKQGNKDGEFDWPRYLSVNKEGLLMVCDGGNQRVQVFELIMSGKFVTNFGSEGSESGEVKCPVSTAILSDGRIVVCEMFNNQIKQLQKFWEHEQASTRLNFASKSSKGKILRAVKNFNGPFITLIQRGLDFPVYSVQGLNTCRLDDKTKLHCSFSKPFPKSSTTRPKFLKSNPVSDLSMDVKTLLDNLHDEVSCSVCKCAFTDPKQLPCLHSFCLHCLNGIQRTSGVHGKITCPECRRQFQIPGSGNPSELPTNFRINSLLDVLAIKECSTANVKCANCDKRSAQTLYCFQCCSFWCEECILGHNMIRINKEHRTLALKDFQDQDIEAVLKRPAFCQKKRHEKEELKFFCKDCEVAICNTCAVTLHEGHGKMRLEEAAEECKTQINSMTQSLKEKAQEKRKELEQLNQKSEEIKLQAAYLKSQVQTNVDQVIAIIEAWKQDVFNAVDFQAKNITGISLTEKRPS</sequence>
<feature type="repeat" description="NHL" evidence="7">
    <location>
        <begin position="455"/>
        <end position="498"/>
    </location>
</feature>
<feature type="coiled-coil region" evidence="8">
    <location>
        <begin position="960"/>
        <end position="990"/>
    </location>
</feature>
<keyword evidence="2" id="KW-0479">Metal-binding</keyword>
<evidence type="ECO:0000256" key="4">
    <source>
        <dbReference type="ARBA" id="ARBA00022771"/>
    </source>
</evidence>
<dbReference type="InterPro" id="IPR001258">
    <property type="entry name" value="NHL_repeat"/>
</dbReference>
<feature type="region of interest" description="Disordered" evidence="9">
    <location>
        <begin position="1115"/>
        <end position="1135"/>
    </location>
</feature>
<evidence type="ECO:0000256" key="2">
    <source>
        <dbReference type="ARBA" id="ARBA00022723"/>
    </source>
</evidence>
<dbReference type="SUPFAM" id="SSF101898">
    <property type="entry name" value="NHL repeat"/>
    <property type="match status" value="2"/>
</dbReference>
<dbReference type="PROSITE" id="PS00518">
    <property type="entry name" value="ZF_RING_1"/>
    <property type="match status" value="2"/>
</dbReference>
<feature type="compositionally biased region" description="Basic and acidic residues" evidence="9">
    <location>
        <begin position="1116"/>
        <end position="1132"/>
    </location>
</feature>
<name>A0ABN8N0E7_9CNID</name>
<feature type="repeat" description="NHL" evidence="7">
    <location>
        <begin position="591"/>
        <end position="634"/>
    </location>
</feature>
<dbReference type="InterPro" id="IPR001841">
    <property type="entry name" value="Znf_RING"/>
</dbReference>
<dbReference type="PROSITE" id="PS50089">
    <property type="entry name" value="ZF_RING_2"/>
    <property type="match status" value="2"/>
</dbReference>
<feature type="repeat" description="NHL" evidence="7">
    <location>
        <begin position="1207"/>
        <end position="1250"/>
    </location>
</feature>
<feature type="domain" description="RING-type" evidence="10">
    <location>
        <begin position="16"/>
        <end position="59"/>
    </location>
</feature>
<dbReference type="PANTHER" id="PTHR25462">
    <property type="entry name" value="BONUS, ISOFORM C-RELATED"/>
    <property type="match status" value="1"/>
</dbReference>
<dbReference type="InterPro" id="IPR011042">
    <property type="entry name" value="6-blade_b-propeller_TolB-like"/>
</dbReference>
<dbReference type="Gene3D" id="3.30.40.10">
    <property type="entry name" value="Zinc/RING finger domain, C3HC4 (zinc finger)"/>
    <property type="match status" value="2"/>
</dbReference>
<comment type="caution">
    <text evidence="12">The sequence shown here is derived from an EMBL/GenBank/DDBJ whole genome shotgun (WGS) entry which is preliminary data.</text>
</comment>
<feature type="coiled-coil region" evidence="8">
    <location>
        <begin position="1717"/>
        <end position="1769"/>
    </location>
</feature>
<feature type="domain" description="B box-type" evidence="11">
    <location>
        <begin position="845"/>
        <end position="892"/>
    </location>
</feature>
<evidence type="ECO:0008006" key="14">
    <source>
        <dbReference type="Google" id="ProtNLM"/>
    </source>
</evidence>
<dbReference type="InterPro" id="IPR017907">
    <property type="entry name" value="Znf_RING_CS"/>
</dbReference>
<dbReference type="Proteomes" id="UP001159405">
    <property type="component" value="Unassembled WGS sequence"/>
</dbReference>
<feature type="repeat" description="NHL" evidence="7">
    <location>
        <begin position="502"/>
        <end position="545"/>
    </location>
</feature>
<dbReference type="Pfam" id="PF00643">
    <property type="entry name" value="zf-B_box"/>
    <property type="match status" value="3"/>
</dbReference>
<evidence type="ECO:0000256" key="3">
    <source>
        <dbReference type="ARBA" id="ARBA00022737"/>
    </source>
</evidence>
<proteinExistence type="predicted"/>
<dbReference type="Pfam" id="PF13445">
    <property type="entry name" value="zf-RING_UBOX"/>
    <property type="match status" value="2"/>
</dbReference>
<dbReference type="SMART" id="SM00336">
    <property type="entry name" value="BBOX"/>
    <property type="match status" value="6"/>
</dbReference>
<dbReference type="InterPro" id="IPR027370">
    <property type="entry name" value="Znf-RING_euk"/>
</dbReference>
<feature type="coiled-coil region" evidence="8">
    <location>
        <begin position="1021"/>
        <end position="1051"/>
    </location>
</feature>
<evidence type="ECO:0000259" key="10">
    <source>
        <dbReference type="PROSITE" id="PS50089"/>
    </source>
</evidence>
<keyword evidence="8" id="KW-0175">Coiled coil</keyword>
<evidence type="ECO:0000256" key="8">
    <source>
        <dbReference type="SAM" id="Coils"/>
    </source>
</evidence>
<feature type="domain" description="B box-type" evidence="11">
    <location>
        <begin position="905"/>
        <end position="948"/>
    </location>
</feature>
<dbReference type="PROSITE" id="PS51125">
    <property type="entry name" value="NHL"/>
    <property type="match status" value="9"/>
</dbReference>
<evidence type="ECO:0000256" key="6">
    <source>
        <dbReference type="PROSITE-ProRule" id="PRU00024"/>
    </source>
</evidence>
<keyword evidence="1" id="KW-0597">Phosphoprotein</keyword>
<feature type="repeat" description="NHL" evidence="7">
    <location>
        <begin position="638"/>
        <end position="676"/>
    </location>
</feature>
<feature type="repeat" description="NHL" evidence="7">
    <location>
        <begin position="1254"/>
        <end position="1297"/>
    </location>
</feature>
<keyword evidence="13" id="KW-1185">Reference proteome</keyword>
<feature type="repeat" description="NHL" evidence="7">
    <location>
        <begin position="408"/>
        <end position="451"/>
    </location>
</feature>
<feature type="coiled-coil region" evidence="8">
    <location>
        <begin position="208"/>
        <end position="245"/>
    </location>
</feature>
<dbReference type="SUPFAM" id="SSF57845">
    <property type="entry name" value="B-box zinc-binding domain"/>
    <property type="match status" value="3"/>
</dbReference>
<keyword evidence="3" id="KW-0677">Repeat</keyword>
<keyword evidence="5" id="KW-0862">Zinc</keyword>
<feature type="domain" description="B box-type" evidence="11">
    <location>
        <begin position="1617"/>
        <end position="1664"/>
    </location>
</feature>
<evidence type="ECO:0000256" key="5">
    <source>
        <dbReference type="ARBA" id="ARBA00022833"/>
    </source>
</evidence>
<feature type="domain" description="B box-type" evidence="11">
    <location>
        <begin position="153"/>
        <end position="196"/>
    </location>
</feature>
<keyword evidence="4 6" id="KW-0863">Zinc-finger</keyword>
<feature type="repeat" description="NHL" evidence="7">
    <location>
        <begin position="1343"/>
        <end position="1386"/>
    </location>
</feature>
<evidence type="ECO:0000259" key="11">
    <source>
        <dbReference type="PROSITE" id="PS50119"/>
    </source>
</evidence>
<feature type="domain" description="B box-type" evidence="11">
    <location>
        <begin position="93"/>
        <end position="140"/>
    </location>
</feature>
<gene>
    <name evidence="12" type="ORF">PLOB_00039265</name>
</gene>
<dbReference type="Pfam" id="PF01436">
    <property type="entry name" value="NHL"/>
    <property type="match status" value="4"/>
</dbReference>
<evidence type="ECO:0000256" key="7">
    <source>
        <dbReference type="PROSITE-ProRule" id="PRU00504"/>
    </source>
</evidence>
<evidence type="ECO:0000313" key="13">
    <source>
        <dbReference type="Proteomes" id="UP001159405"/>
    </source>
</evidence>
<organism evidence="12 13">
    <name type="scientific">Porites lobata</name>
    <dbReference type="NCBI Taxonomy" id="104759"/>
    <lineage>
        <taxon>Eukaryota</taxon>
        <taxon>Metazoa</taxon>
        <taxon>Cnidaria</taxon>
        <taxon>Anthozoa</taxon>
        <taxon>Hexacorallia</taxon>
        <taxon>Scleractinia</taxon>
        <taxon>Fungiina</taxon>
        <taxon>Poritidae</taxon>
        <taxon>Porites</taxon>
    </lineage>
</organism>
<evidence type="ECO:0000256" key="9">
    <source>
        <dbReference type="SAM" id="MobiDB-lite"/>
    </source>
</evidence>
<feature type="domain" description="RING-type" evidence="10">
    <location>
        <begin position="1540"/>
        <end position="1583"/>
    </location>
</feature>